<proteinExistence type="predicted"/>
<keyword evidence="3" id="KW-0378">Hydrolase</keyword>
<gene>
    <name evidence="3" type="ordered locus">Shew_1535</name>
</gene>
<reference evidence="3 4" key="1">
    <citation type="submission" date="2007-03" db="EMBL/GenBank/DDBJ databases">
        <title>Complete sequence of Shewanella loihica PV-4.</title>
        <authorList>
            <consortium name="US DOE Joint Genome Institute"/>
            <person name="Copeland A."/>
            <person name="Lucas S."/>
            <person name="Lapidus A."/>
            <person name="Barry K."/>
            <person name="Detter J.C."/>
            <person name="Glavina del Rio T."/>
            <person name="Hammon N."/>
            <person name="Israni S."/>
            <person name="Dalin E."/>
            <person name="Tice H."/>
            <person name="Pitluck S."/>
            <person name="Chain P."/>
            <person name="Malfatti S."/>
            <person name="Shin M."/>
            <person name="Vergez L."/>
            <person name="Schmutz J."/>
            <person name="Larimer F."/>
            <person name="Land M."/>
            <person name="Hauser L."/>
            <person name="Kyrpides N."/>
            <person name="Mikhailova N."/>
            <person name="Romine M.F."/>
            <person name="Serres G."/>
            <person name="Fredrickson J."/>
            <person name="Tiedje J."/>
            <person name="Richardson P."/>
        </authorList>
    </citation>
    <scope>NUCLEOTIDE SEQUENCE [LARGE SCALE GENOMIC DNA]</scope>
    <source>
        <strain evidence="4">ATCC BAA-1088 / PV-4</strain>
    </source>
</reference>
<feature type="domain" description="Fumarylacetoacetase-like C-terminal" evidence="2">
    <location>
        <begin position="15"/>
        <end position="182"/>
    </location>
</feature>
<dbReference type="GO" id="GO:0046872">
    <property type="term" value="F:metal ion binding"/>
    <property type="evidence" value="ECO:0007669"/>
    <property type="project" value="UniProtKB-KW"/>
</dbReference>
<dbReference type="SUPFAM" id="SSF56529">
    <property type="entry name" value="FAH"/>
    <property type="match status" value="1"/>
</dbReference>
<dbReference type="eggNOG" id="COG0179">
    <property type="taxonomic scope" value="Bacteria"/>
</dbReference>
<evidence type="ECO:0000313" key="4">
    <source>
        <dbReference type="Proteomes" id="UP000001558"/>
    </source>
</evidence>
<dbReference type="InterPro" id="IPR011234">
    <property type="entry name" value="Fumarylacetoacetase-like_C"/>
</dbReference>
<dbReference type="AlphaFoldDB" id="A3QD54"/>
<evidence type="ECO:0000256" key="1">
    <source>
        <dbReference type="ARBA" id="ARBA00022723"/>
    </source>
</evidence>
<dbReference type="STRING" id="323850.Shew_1535"/>
<organism evidence="3 4">
    <name type="scientific">Shewanella loihica (strain ATCC BAA-1088 / PV-4)</name>
    <dbReference type="NCBI Taxonomy" id="323850"/>
    <lineage>
        <taxon>Bacteria</taxon>
        <taxon>Pseudomonadati</taxon>
        <taxon>Pseudomonadota</taxon>
        <taxon>Gammaproteobacteria</taxon>
        <taxon>Alteromonadales</taxon>
        <taxon>Shewanellaceae</taxon>
        <taxon>Shewanella</taxon>
    </lineage>
</organism>
<dbReference type="Pfam" id="PF01557">
    <property type="entry name" value="FAA_hydrolase"/>
    <property type="match status" value="1"/>
</dbReference>
<dbReference type="InterPro" id="IPR036663">
    <property type="entry name" value="Fumarylacetoacetase_C_sf"/>
</dbReference>
<keyword evidence="4" id="KW-1185">Reference proteome</keyword>
<protein>
    <submittedName>
        <fullName evidence="3">Fumarylacetoacetate (FAA) hydrolase</fullName>
    </submittedName>
</protein>
<name>A3QD54_SHELP</name>
<dbReference type="KEGG" id="slo:Shew_1535"/>
<dbReference type="OrthoDB" id="9805307at2"/>
<accession>A3QD54</accession>
<dbReference type="PANTHER" id="PTHR11820:SF7">
    <property type="entry name" value="ACYLPYRUVASE FAHD1, MITOCHONDRIAL"/>
    <property type="match status" value="1"/>
</dbReference>
<evidence type="ECO:0000259" key="2">
    <source>
        <dbReference type="Pfam" id="PF01557"/>
    </source>
</evidence>
<dbReference type="PANTHER" id="PTHR11820">
    <property type="entry name" value="ACYLPYRUVASE"/>
    <property type="match status" value="1"/>
</dbReference>
<dbReference type="RefSeq" id="WP_011865334.1">
    <property type="nucleotide sequence ID" value="NC_009092.1"/>
</dbReference>
<dbReference type="Gene3D" id="3.90.850.10">
    <property type="entry name" value="Fumarylacetoacetase-like, C-terminal domain"/>
    <property type="match status" value="1"/>
</dbReference>
<dbReference type="HOGENOM" id="CLU_028458_5_2_6"/>
<dbReference type="Proteomes" id="UP000001558">
    <property type="component" value="Chromosome"/>
</dbReference>
<dbReference type="EMBL" id="CP000606">
    <property type="protein sequence ID" value="ABO23402.1"/>
    <property type="molecule type" value="Genomic_DNA"/>
</dbReference>
<evidence type="ECO:0000313" key="3">
    <source>
        <dbReference type="EMBL" id="ABO23402.1"/>
    </source>
</evidence>
<keyword evidence="1" id="KW-0479">Metal-binding</keyword>
<dbReference type="GO" id="GO:0018773">
    <property type="term" value="F:acetylpyruvate hydrolase activity"/>
    <property type="evidence" value="ECO:0007669"/>
    <property type="project" value="TreeGrafter"/>
</dbReference>
<sequence>MRLVKYLEQQVTPSKIVCVGRNYVEHIKELNNEMPEEMVLFVKPNSAISETLLSTDQEPLHYEAELCFLVKAGGFEAVGVGLDLTKRQLQSRLKAKGLPWERAKSFDGAALFSEFVPFDGDLDSLSFRLSVDDELRQQGDVALMLNRPEAMLAEIASFMTLEDGDILMTGTPKGVGQIVKGEHFTLDLYQEEKQLVSQSWVAQ</sequence>